<dbReference type="GO" id="GO:0006412">
    <property type="term" value="P:translation"/>
    <property type="evidence" value="ECO:0007669"/>
    <property type="project" value="InterPro"/>
</dbReference>
<dbReference type="eggNOG" id="KOG3412">
    <property type="taxonomic scope" value="Eukaryota"/>
</dbReference>
<dbReference type="STRING" id="40148.A0A0E0A272"/>
<dbReference type="GO" id="GO:0005840">
    <property type="term" value="C:ribosome"/>
    <property type="evidence" value="ECO:0007669"/>
    <property type="project" value="UniProtKB-KW"/>
</dbReference>
<dbReference type="InterPro" id="IPR002672">
    <property type="entry name" value="Ribosomal_eL28"/>
</dbReference>
<dbReference type="Gramene" id="OGLUM05G25800.1">
    <property type="protein sequence ID" value="OGLUM05G25800.1"/>
    <property type="gene ID" value="OGLUM05G25800"/>
</dbReference>
<evidence type="ECO:0000313" key="7">
    <source>
        <dbReference type="Proteomes" id="UP000026961"/>
    </source>
</evidence>
<proteinExistence type="inferred from homology"/>
<reference evidence="6" key="1">
    <citation type="submission" date="2015-04" db="UniProtKB">
        <authorList>
            <consortium name="EnsemblPlants"/>
        </authorList>
    </citation>
    <scope>IDENTIFICATION</scope>
</reference>
<organism evidence="6">
    <name type="scientific">Oryza glumipatula</name>
    <dbReference type="NCBI Taxonomy" id="40148"/>
    <lineage>
        <taxon>Eukaryota</taxon>
        <taxon>Viridiplantae</taxon>
        <taxon>Streptophyta</taxon>
        <taxon>Embryophyta</taxon>
        <taxon>Tracheophyta</taxon>
        <taxon>Spermatophyta</taxon>
        <taxon>Magnoliopsida</taxon>
        <taxon>Liliopsida</taxon>
        <taxon>Poales</taxon>
        <taxon>Poaceae</taxon>
        <taxon>BOP clade</taxon>
        <taxon>Oryzoideae</taxon>
        <taxon>Oryzeae</taxon>
        <taxon>Oryzinae</taxon>
        <taxon>Oryza</taxon>
    </lineage>
</organism>
<keyword evidence="2" id="KW-0689">Ribosomal protein</keyword>
<evidence type="ECO:0000259" key="5">
    <source>
        <dbReference type="Pfam" id="PF01778"/>
    </source>
</evidence>
<accession>A0A0E0A272</accession>
<keyword evidence="7" id="KW-1185">Reference proteome</keyword>
<feature type="transmembrane region" description="Helical" evidence="4">
    <location>
        <begin position="181"/>
        <end position="203"/>
    </location>
</feature>
<evidence type="ECO:0000256" key="2">
    <source>
        <dbReference type="ARBA" id="ARBA00022980"/>
    </source>
</evidence>
<comment type="similarity">
    <text evidence="1">Belongs to the eukaryotic ribosomal protein eL28 family.</text>
</comment>
<protein>
    <recommendedName>
        <fullName evidence="5">Ribosomal eL28/Mak16 domain-containing protein</fullName>
    </recommendedName>
</protein>
<dbReference type="Pfam" id="PF01778">
    <property type="entry name" value="Ribosomal_L28e"/>
    <property type="match status" value="1"/>
</dbReference>
<evidence type="ECO:0000256" key="1">
    <source>
        <dbReference type="ARBA" id="ARBA00007926"/>
    </source>
</evidence>
<evidence type="ECO:0000313" key="6">
    <source>
        <dbReference type="EnsemblPlants" id="OGLUM05G25800.1"/>
    </source>
</evidence>
<keyword evidence="4" id="KW-0812">Transmembrane</keyword>
<dbReference type="GO" id="GO:0003735">
    <property type="term" value="F:structural constituent of ribosome"/>
    <property type="evidence" value="ECO:0007669"/>
    <property type="project" value="InterPro"/>
</dbReference>
<dbReference type="FunFam" id="3.30.390.110:FF:000002">
    <property type="entry name" value="60S ribosomal protein L28"/>
    <property type="match status" value="1"/>
</dbReference>
<feature type="transmembrane region" description="Helical" evidence="4">
    <location>
        <begin position="215"/>
        <end position="235"/>
    </location>
</feature>
<dbReference type="AlphaFoldDB" id="A0A0E0A272"/>
<keyword evidence="4" id="KW-1133">Transmembrane helix</keyword>
<dbReference type="Proteomes" id="UP000026961">
    <property type="component" value="Chromosome 5"/>
</dbReference>
<evidence type="ECO:0000256" key="3">
    <source>
        <dbReference type="ARBA" id="ARBA00023274"/>
    </source>
</evidence>
<dbReference type="Gene3D" id="3.30.390.110">
    <property type="match status" value="1"/>
</dbReference>
<reference evidence="6" key="2">
    <citation type="submission" date="2018-05" db="EMBL/GenBank/DDBJ databases">
        <title>OgluRS3 (Oryza glumaepatula Reference Sequence Version 3).</title>
        <authorList>
            <person name="Zhang J."/>
            <person name="Kudrna D."/>
            <person name="Lee S."/>
            <person name="Talag J."/>
            <person name="Welchert J."/>
            <person name="Wing R.A."/>
        </authorList>
    </citation>
    <scope>NUCLEOTIDE SEQUENCE [LARGE SCALE GENOMIC DNA]</scope>
</reference>
<dbReference type="InterPro" id="IPR029004">
    <property type="entry name" value="Ribosomal_eL28/Mak16"/>
</dbReference>
<name>A0A0E0A272_9ORYZ</name>
<dbReference type="PANTHER" id="PTHR10544">
    <property type="entry name" value="60S RIBOSOMAL PROTEIN L28"/>
    <property type="match status" value="1"/>
</dbReference>
<dbReference type="GO" id="GO:1990904">
    <property type="term" value="C:ribonucleoprotein complex"/>
    <property type="evidence" value="ECO:0007669"/>
    <property type="project" value="UniProtKB-KW"/>
</dbReference>
<keyword evidence="4" id="KW-0472">Membrane</keyword>
<keyword evidence="3" id="KW-0687">Ribonucleoprotein</keyword>
<dbReference type="EnsemblPlants" id="OGLUM05G25800.1">
    <property type="protein sequence ID" value="OGLUM05G25800.1"/>
    <property type="gene ID" value="OGLUM05G25800"/>
</dbReference>
<sequence length="239" mass="25825">MATIPEPLIWEIVKKNNCFLVKQFGNSNAKVQFTKEPNNLYNVHSYKHSGLANKKTVTIQPSGAKDAAVVLSTTKTKKQNAPAKLYHKSVMRKEFRKMAKAVKNQVSDNYYRPDLTKPALARLSSVYRSLQVSKSGAKKKNRQPTKLGLVVFMFPATSEVIVLQESKYKFRIIITTMASRILYAAAVVAAVAVSSLAGVAYAADAPAPSPTSGAAAVSSSLVAAVLCPAVALLLGNLRQ</sequence>
<feature type="domain" description="Ribosomal eL28/Mak16" evidence="5">
    <location>
        <begin position="8"/>
        <end position="129"/>
    </location>
</feature>
<evidence type="ECO:0000256" key="4">
    <source>
        <dbReference type="SAM" id="Phobius"/>
    </source>
</evidence>
<dbReference type="HOGENOM" id="CLU_1162679_0_0_1"/>